<dbReference type="SUPFAM" id="SSF56112">
    <property type="entry name" value="Protein kinase-like (PK-like)"/>
    <property type="match status" value="1"/>
</dbReference>
<evidence type="ECO:0000256" key="8">
    <source>
        <dbReference type="ARBA" id="ARBA00040505"/>
    </source>
</evidence>
<sequence length="334" mass="35870">MTDTALGPLLDSPPPVMDVADVAALLLRHWDLTGALSPLTSERDLNHRLDAPHGRFVVKIGNRAEDPAVTRMQTRALRHAAAADPSLPIPRVVATGQGADDIRLPGGEVMRVLTWLDGAPLAGLPYSPAQAVGVARLGAGLARALRGFTDPAADHILQWDIRHALRLRPLLPHVADLRLRGLCSRTLDAFEARVIPALPHLPWQVIHGDLNPHNLLGDPSAPDQVTGILDFGDMVRTPRLCDAAIAAAYQIDADRAEESLAAFSEAWAEIDPFTDQEATLLPLMVASRMVTTLAITAFRAARYPENAAYILRNAPSATVGLVALAPLLELDTQT</sequence>
<evidence type="ECO:0000256" key="4">
    <source>
        <dbReference type="ARBA" id="ARBA00022777"/>
    </source>
</evidence>
<protein>
    <recommendedName>
        <fullName evidence="8">Hydroxylysine kinase</fullName>
        <ecNumber evidence="7">2.7.1.81</ecNumber>
    </recommendedName>
</protein>
<dbReference type="Pfam" id="PF01636">
    <property type="entry name" value="APH"/>
    <property type="match status" value="1"/>
</dbReference>
<dbReference type="PANTHER" id="PTHR21064">
    <property type="entry name" value="AMINOGLYCOSIDE PHOSPHOTRANSFERASE DOMAIN-CONTAINING PROTEIN-RELATED"/>
    <property type="match status" value="1"/>
</dbReference>
<dbReference type="EMBL" id="CP124535">
    <property type="protein sequence ID" value="WGV16864.1"/>
    <property type="molecule type" value="Genomic_DNA"/>
</dbReference>
<keyword evidence="3" id="KW-0808">Transferase</keyword>
<dbReference type="InterPro" id="IPR002575">
    <property type="entry name" value="Aminoglycoside_PTrfase"/>
</dbReference>
<proteinExistence type="predicted"/>
<evidence type="ECO:0000256" key="6">
    <source>
        <dbReference type="ARBA" id="ARBA00037368"/>
    </source>
</evidence>
<dbReference type="Gene3D" id="3.90.1200.10">
    <property type="match status" value="1"/>
</dbReference>
<dbReference type="EC" id="2.7.1.81" evidence="7"/>
<comment type="function">
    <text evidence="6">Catalyzes the GTP-dependent phosphorylation of 5-hydroxy-L-lysine.</text>
</comment>
<dbReference type="RefSeq" id="WP_281467636.1">
    <property type="nucleotide sequence ID" value="NZ_CP124535.1"/>
</dbReference>
<dbReference type="PANTHER" id="PTHR21064:SF1">
    <property type="entry name" value="HYDROXYLYSINE KINASE"/>
    <property type="match status" value="1"/>
</dbReference>
<comment type="subcellular location">
    <subcellularLocation>
        <location evidence="1">Cytoplasm</location>
    </subcellularLocation>
</comment>
<dbReference type="InterPro" id="IPR050249">
    <property type="entry name" value="Pseudomonas-type_ThrB"/>
</dbReference>
<keyword evidence="4" id="KW-0418">Kinase</keyword>
<evidence type="ECO:0000256" key="5">
    <source>
        <dbReference type="ARBA" id="ARBA00036820"/>
    </source>
</evidence>
<keyword evidence="2" id="KW-0963">Cytoplasm</keyword>
<reference evidence="10 11" key="1">
    <citation type="submission" date="2023-04" db="EMBL/GenBank/DDBJ databases">
        <title>YMD61, complete Genome.</title>
        <authorList>
            <person name="Zhang J."/>
        </authorList>
    </citation>
    <scope>NUCLEOTIDE SEQUENCE [LARGE SCALE GENOMIC DNA]</scope>
    <source>
        <strain evidence="10 11">YMD61</strain>
    </source>
</reference>
<comment type="catalytic activity">
    <reaction evidence="5">
        <text>(5R)-5-hydroxy-L-lysine + GTP = (5R)-5-phosphooxy-L-lysine + GDP + H(+)</text>
        <dbReference type="Rhea" id="RHEA:19049"/>
        <dbReference type="ChEBI" id="CHEBI:15378"/>
        <dbReference type="ChEBI" id="CHEBI:37565"/>
        <dbReference type="ChEBI" id="CHEBI:57882"/>
        <dbReference type="ChEBI" id="CHEBI:58189"/>
        <dbReference type="ChEBI" id="CHEBI:58357"/>
        <dbReference type="EC" id="2.7.1.81"/>
    </reaction>
</comment>
<keyword evidence="11" id="KW-1185">Reference proteome</keyword>
<evidence type="ECO:0000313" key="11">
    <source>
        <dbReference type="Proteomes" id="UP001230978"/>
    </source>
</evidence>
<name>A0ABY8Q861_9RHOB</name>
<evidence type="ECO:0000256" key="7">
    <source>
        <dbReference type="ARBA" id="ARBA00038873"/>
    </source>
</evidence>
<dbReference type="InterPro" id="IPR011009">
    <property type="entry name" value="Kinase-like_dom_sf"/>
</dbReference>
<evidence type="ECO:0000259" key="9">
    <source>
        <dbReference type="Pfam" id="PF01636"/>
    </source>
</evidence>
<dbReference type="Proteomes" id="UP001230978">
    <property type="component" value="Chromosome"/>
</dbReference>
<evidence type="ECO:0000256" key="1">
    <source>
        <dbReference type="ARBA" id="ARBA00004496"/>
    </source>
</evidence>
<accession>A0ABY8Q861</accession>
<evidence type="ECO:0000313" key="10">
    <source>
        <dbReference type="EMBL" id="WGV16864.1"/>
    </source>
</evidence>
<evidence type="ECO:0000256" key="3">
    <source>
        <dbReference type="ARBA" id="ARBA00022679"/>
    </source>
</evidence>
<gene>
    <name evidence="10" type="ORF">QF092_03360</name>
</gene>
<feature type="domain" description="Aminoglycoside phosphotransferase" evidence="9">
    <location>
        <begin position="47"/>
        <end position="268"/>
    </location>
</feature>
<evidence type="ECO:0000256" key="2">
    <source>
        <dbReference type="ARBA" id="ARBA00022490"/>
    </source>
</evidence>
<organism evidence="10 11">
    <name type="scientific">Fuscovulum ytuae</name>
    <dbReference type="NCBI Taxonomy" id="3042299"/>
    <lineage>
        <taxon>Bacteria</taxon>
        <taxon>Pseudomonadati</taxon>
        <taxon>Pseudomonadota</taxon>
        <taxon>Alphaproteobacteria</taxon>
        <taxon>Rhodobacterales</taxon>
        <taxon>Paracoccaceae</taxon>
        <taxon>Fuscovulum</taxon>
    </lineage>
</organism>